<gene>
    <name evidence="2" type="ORF">VAZ01S_070_00130</name>
</gene>
<proteinExistence type="predicted"/>
<dbReference type="Proteomes" id="UP000016567">
    <property type="component" value="Unassembled WGS sequence"/>
</dbReference>
<organism evidence="2 3">
    <name type="scientific">Vibrio azureus NBRC 104587</name>
    <dbReference type="NCBI Taxonomy" id="1219077"/>
    <lineage>
        <taxon>Bacteria</taxon>
        <taxon>Pseudomonadati</taxon>
        <taxon>Pseudomonadota</taxon>
        <taxon>Gammaproteobacteria</taxon>
        <taxon>Vibrionales</taxon>
        <taxon>Vibrionaceae</taxon>
        <taxon>Vibrio</taxon>
    </lineage>
</organism>
<feature type="domain" description="NAD(P)-binding" evidence="1">
    <location>
        <begin position="9"/>
        <end position="186"/>
    </location>
</feature>
<evidence type="ECO:0000259" key="1">
    <source>
        <dbReference type="Pfam" id="PF13460"/>
    </source>
</evidence>
<dbReference type="InterPro" id="IPR016040">
    <property type="entry name" value="NAD(P)-bd_dom"/>
</dbReference>
<protein>
    <recommendedName>
        <fullName evidence="1">NAD(P)-binding domain-containing protein</fullName>
    </recommendedName>
</protein>
<dbReference type="AlphaFoldDB" id="U3ABL3"/>
<dbReference type="PANTHER" id="PTHR43162">
    <property type="match status" value="1"/>
</dbReference>
<dbReference type="PANTHER" id="PTHR43162:SF1">
    <property type="entry name" value="PRESTALK A DIFFERENTIATION PROTEIN A"/>
    <property type="match status" value="1"/>
</dbReference>
<dbReference type="STRING" id="1219077.VAZ01S_070_00130"/>
<dbReference type="eggNOG" id="COG0451">
    <property type="taxonomic scope" value="Bacteria"/>
</dbReference>
<sequence>MANILIIGAGWLGTPLADVLSEQGHKITITRRSQSRLDEMAKPDIHPALLDLADPNCQQQLSKLIKQYNIEHIVGSFPPGFRKGNGDEYAKQWHHIIEAAKEAPVKKVVMISSTTVYPNIAGEMREEDATLSLALHNTSFSANAQIMLQAEQHVVHSGLEFAILRCSGLIGPDRHPSRFVSRLKQVSRQAPANMLHQDDAVSATAFALNTIKNQTVNVTSPNTVSKADFYQAAIAKSEQVTPLPPVTDTPDKRIVANKLIELGYQFKYQSTLEAL</sequence>
<keyword evidence="3" id="KW-1185">Reference proteome</keyword>
<dbReference type="EMBL" id="BATL01000070">
    <property type="protein sequence ID" value="GAD77301.1"/>
    <property type="molecule type" value="Genomic_DNA"/>
</dbReference>
<dbReference type="SUPFAM" id="SSF51735">
    <property type="entry name" value="NAD(P)-binding Rossmann-fold domains"/>
    <property type="match status" value="1"/>
</dbReference>
<dbReference type="OrthoDB" id="751203at2"/>
<dbReference type="InterPro" id="IPR051604">
    <property type="entry name" value="Ergot_Alk_Oxidoreductase"/>
</dbReference>
<accession>U3ABL3</accession>
<reference evidence="2 3" key="1">
    <citation type="submission" date="2013-09" db="EMBL/GenBank/DDBJ databases">
        <title>Whole genome shotgun sequence of Vibrio azureus NBRC 104587.</title>
        <authorList>
            <person name="Isaki S."/>
            <person name="Hosoyama A."/>
            <person name="Numata M."/>
            <person name="Hashimoto M."/>
            <person name="Hosoyama Y."/>
            <person name="Tsuchikane K."/>
            <person name="Noguchi M."/>
            <person name="Hirakata S."/>
            <person name="Ichikawa N."/>
            <person name="Ohji S."/>
            <person name="Yamazoe A."/>
            <person name="Fujita N."/>
        </authorList>
    </citation>
    <scope>NUCLEOTIDE SEQUENCE [LARGE SCALE GENOMIC DNA]</scope>
    <source>
        <strain evidence="2 3">NBRC 104587</strain>
    </source>
</reference>
<name>U3ABL3_9VIBR</name>
<comment type="caution">
    <text evidence="2">The sequence shown here is derived from an EMBL/GenBank/DDBJ whole genome shotgun (WGS) entry which is preliminary data.</text>
</comment>
<dbReference type="RefSeq" id="WP_021711041.1">
    <property type="nucleotide sequence ID" value="NZ_BAOB01000330.1"/>
</dbReference>
<evidence type="ECO:0000313" key="2">
    <source>
        <dbReference type="EMBL" id="GAD77301.1"/>
    </source>
</evidence>
<dbReference type="Pfam" id="PF13460">
    <property type="entry name" value="NAD_binding_10"/>
    <property type="match status" value="1"/>
</dbReference>
<dbReference type="Gene3D" id="3.40.50.720">
    <property type="entry name" value="NAD(P)-binding Rossmann-like Domain"/>
    <property type="match status" value="1"/>
</dbReference>
<dbReference type="InterPro" id="IPR036291">
    <property type="entry name" value="NAD(P)-bd_dom_sf"/>
</dbReference>
<evidence type="ECO:0000313" key="3">
    <source>
        <dbReference type="Proteomes" id="UP000016567"/>
    </source>
</evidence>